<dbReference type="Gene3D" id="3.30.1330.10">
    <property type="entry name" value="PurM-like, N-terminal domain"/>
    <property type="match status" value="1"/>
</dbReference>
<dbReference type="InterPro" id="IPR010918">
    <property type="entry name" value="PurM-like_C_dom"/>
</dbReference>
<evidence type="ECO:0000259" key="3">
    <source>
        <dbReference type="Pfam" id="PF02769"/>
    </source>
</evidence>
<dbReference type="PANTHER" id="PTHR30303:SF4">
    <property type="entry name" value="HYDROGENASE EXPRESSION_FORMATION PROTEIN HYPE"/>
    <property type="match status" value="1"/>
</dbReference>
<sequence>MLFGKIPVKDFLSKIQTGNCDVCPSIGEDDAMIKTEGEYLVIHSDPITEAGKDAGFLSVTVACNDVNMKGVPCKWVLTTILLSKKENLDKVIEGINEACRIIGCSVIGGHTEVTRGLNQDIVTTTALSFSNKIMKLSDAKAGHYIGFFGYTGLEGTWILANEFEDELLKRGIKKETIEKAKQLRNFISVQDKALRVKDYVIAMHDATEGGVYQALLEVAKASKNKVVINKKPRMLEETLEITKALRINPYTLISSGAFIVITDKPKKIEELGGEIIGKIVEGEDVLEVEGEGVFKEDFYEELVRFESNYYGWG</sequence>
<reference evidence="4" key="1">
    <citation type="submission" date="2024-03" db="EMBL/GenBank/DDBJ databases">
        <title>Complete genome sequence of Sulfurisphaera javensis strain KD-1.</title>
        <authorList>
            <person name="Sakai H."/>
            <person name="Nur N."/>
            <person name="Suwanto A."/>
            <person name="Kurosawa N."/>
        </authorList>
    </citation>
    <scope>NUCLEOTIDE SEQUENCE</scope>
    <source>
        <strain evidence="4">KD-1</strain>
    </source>
</reference>
<name>A0AAT9GSK2_9CREN</name>
<dbReference type="PIRSF" id="PIRSF005644">
    <property type="entry name" value="Hdrgns_mtr_HypE"/>
    <property type="match status" value="1"/>
</dbReference>
<accession>A0AAT9GSK2</accession>
<dbReference type="InterPro" id="IPR016188">
    <property type="entry name" value="PurM-like_N"/>
</dbReference>
<dbReference type="InterPro" id="IPR036921">
    <property type="entry name" value="PurM-like_N_sf"/>
</dbReference>
<evidence type="ECO:0000256" key="1">
    <source>
        <dbReference type="ARBA" id="ARBA00006243"/>
    </source>
</evidence>
<proteinExistence type="inferred from homology"/>
<dbReference type="CDD" id="cd06061">
    <property type="entry name" value="PurM-like1"/>
    <property type="match status" value="1"/>
</dbReference>
<dbReference type="PANTHER" id="PTHR30303">
    <property type="entry name" value="HYDROGENASE ISOENZYMES FORMATION PROTEIN HYPE"/>
    <property type="match status" value="1"/>
</dbReference>
<dbReference type="GO" id="GO:0051604">
    <property type="term" value="P:protein maturation"/>
    <property type="evidence" value="ECO:0007669"/>
    <property type="project" value="TreeGrafter"/>
</dbReference>
<dbReference type="KEGG" id="sjv:SJAV_16240"/>
<dbReference type="InterPro" id="IPR011854">
    <property type="entry name" value="HypE"/>
</dbReference>
<comment type="similarity">
    <text evidence="1">Belongs to the HypE family.</text>
</comment>
<dbReference type="SUPFAM" id="SSF56042">
    <property type="entry name" value="PurM C-terminal domain-like"/>
    <property type="match status" value="1"/>
</dbReference>
<evidence type="ECO:0000259" key="2">
    <source>
        <dbReference type="Pfam" id="PF00586"/>
    </source>
</evidence>
<dbReference type="Gene3D" id="3.90.650.10">
    <property type="entry name" value="PurM-like C-terminal domain"/>
    <property type="match status" value="1"/>
</dbReference>
<dbReference type="RefSeq" id="WP_369609256.1">
    <property type="nucleotide sequence ID" value="NZ_AP031322.1"/>
</dbReference>
<dbReference type="AlphaFoldDB" id="A0AAT9GSK2"/>
<dbReference type="SUPFAM" id="SSF55326">
    <property type="entry name" value="PurM N-terminal domain-like"/>
    <property type="match status" value="1"/>
</dbReference>
<dbReference type="Pfam" id="PF02769">
    <property type="entry name" value="AIRS_C"/>
    <property type="match status" value="1"/>
</dbReference>
<protein>
    <submittedName>
        <fullName evidence="4">AIR synthase family protein</fullName>
    </submittedName>
</protein>
<dbReference type="Pfam" id="PF00586">
    <property type="entry name" value="AIRS"/>
    <property type="match status" value="1"/>
</dbReference>
<evidence type="ECO:0000313" key="4">
    <source>
        <dbReference type="EMBL" id="BFH73680.1"/>
    </source>
</evidence>
<dbReference type="EMBL" id="AP031322">
    <property type="protein sequence ID" value="BFH73680.1"/>
    <property type="molecule type" value="Genomic_DNA"/>
</dbReference>
<gene>
    <name evidence="4" type="ORF">SJAV_16240</name>
</gene>
<dbReference type="InterPro" id="IPR036676">
    <property type="entry name" value="PurM-like_C_sf"/>
</dbReference>
<organism evidence="4">
    <name type="scientific">Sulfurisphaera javensis</name>
    <dbReference type="NCBI Taxonomy" id="2049879"/>
    <lineage>
        <taxon>Archaea</taxon>
        <taxon>Thermoproteota</taxon>
        <taxon>Thermoprotei</taxon>
        <taxon>Sulfolobales</taxon>
        <taxon>Sulfolobaceae</taxon>
        <taxon>Sulfurisphaera</taxon>
    </lineage>
</organism>
<feature type="domain" description="PurM-like C-terminal" evidence="3">
    <location>
        <begin position="152"/>
        <end position="283"/>
    </location>
</feature>
<dbReference type="GeneID" id="92354580"/>
<feature type="domain" description="PurM-like N-terminal" evidence="2">
    <location>
        <begin position="27"/>
        <end position="124"/>
    </location>
</feature>